<reference evidence="1" key="2">
    <citation type="submission" date="2021-08" db="EMBL/GenBank/DDBJ databases">
        <authorList>
            <person name="Tani A."/>
            <person name="Ola A."/>
            <person name="Ogura Y."/>
            <person name="Katsura K."/>
            <person name="Hayashi T."/>
        </authorList>
    </citation>
    <scope>NUCLEOTIDE SEQUENCE</scope>
    <source>
        <strain evidence="1">DSM 16372</strain>
    </source>
</reference>
<dbReference type="EMBL" id="BPQO01000022">
    <property type="protein sequence ID" value="GJD90945.1"/>
    <property type="molecule type" value="Genomic_DNA"/>
</dbReference>
<dbReference type="RefSeq" id="WP_238231135.1">
    <property type="nucleotide sequence ID" value="NZ_BPQO01000022.1"/>
</dbReference>
<comment type="caution">
    <text evidence="1">The sequence shown here is derived from an EMBL/GenBank/DDBJ whole genome shotgun (WGS) entry which is preliminary data.</text>
</comment>
<dbReference type="Proteomes" id="UP001055247">
    <property type="component" value="Unassembled WGS sequence"/>
</dbReference>
<organism evidence="1 2">
    <name type="scientific">Methylobacterium hispanicum</name>
    <dbReference type="NCBI Taxonomy" id="270350"/>
    <lineage>
        <taxon>Bacteria</taxon>
        <taxon>Pseudomonadati</taxon>
        <taxon>Pseudomonadota</taxon>
        <taxon>Alphaproteobacteria</taxon>
        <taxon>Hyphomicrobiales</taxon>
        <taxon>Methylobacteriaceae</taxon>
        <taxon>Methylobacterium</taxon>
    </lineage>
</organism>
<keyword evidence="2" id="KW-1185">Reference proteome</keyword>
<name>A0AAV4ZTQ3_9HYPH</name>
<accession>A0AAV4ZTQ3</accession>
<dbReference type="AlphaFoldDB" id="A0AAV4ZTQ3"/>
<proteinExistence type="predicted"/>
<protein>
    <submittedName>
        <fullName evidence="1">Uncharacterized protein</fullName>
    </submittedName>
</protein>
<sequence length="127" mass="13448">MSGDVKVMLLGHVEPARVEAALASMGFPPSRLGDDGRSTRYSVSNTSGCYLGLLEIYGPAIPFHEGAAVYAGERTVLSGTADLDFVMSDLVVGFGGYYRSAEPGAVFEFVEKRPVEDARSRASAPTP</sequence>
<evidence type="ECO:0000313" key="1">
    <source>
        <dbReference type="EMBL" id="GJD90945.1"/>
    </source>
</evidence>
<reference evidence="1" key="1">
    <citation type="journal article" date="2016" name="Front. Microbiol.">
        <title>Genome Sequence of the Piezophilic, Mesophilic Sulfate-Reducing Bacterium Desulfovibrio indicus J2T.</title>
        <authorList>
            <person name="Cao J."/>
            <person name="Maignien L."/>
            <person name="Shao Z."/>
            <person name="Alain K."/>
            <person name="Jebbar M."/>
        </authorList>
    </citation>
    <scope>NUCLEOTIDE SEQUENCE</scope>
    <source>
        <strain evidence="1">DSM 16372</strain>
    </source>
</reference>
<evidence type="ECO:0000313" key="2">
    <source>
        <dbReference type="Proteomes" id="UP001055247"/>
    </source>
</evidence>
<gene>
    <name evidence="1" type="ORF">BHAOGJBA_4489</name>
</gene>